<reference evidence="3" key="1">
    <citation type="submission" date="2018-05" db="EMBL/GenBank/DDBJ databases">
        <title>Complete Genome Sequence of Methylobacterium sp. 17SD2-17.</title>
        <authorList>
            <person name="Srinivasan S."/>
        </authorList>
    </citation>
    <scope>NUCLEOTIDE SEQUENCE [LARGE SCALE GENOMIC DNA]</scope>
    <source>
        <strain evidence="3">17SD2-17</strain>
    </source>
</reference>
<dbReference type="EMBL" id="CP029550">
    <property type="protein sequence ID" value="AWN43463.1"/>
    <property type="molecule type" value="Genomic_DNA"/>
</dbReference>
<dbReference type="InterPro" id="IPR000073">
    <property type="entry name" value="AB_hydrolase_1"/>
</dbReference>
<dbReference type="Gene3D" id="3.40.50.1820">
    <property type="entry name" value="alpha/beta hydrolase"/>
    <property type="match status" value="1"/>
</dbReference>
<dbReference type="KEGG" id="mets:DK389_26825"/>
<dbReference type="InterPro" id="IPR052897">
    <property type="entry name" value="Sec-Metab_Biosynth_Hydrolase"/>
</dbReference>
<dbReference type="Proteomes" id="UP000245926">
    <property type="component" value="Chromosome"/>
</dbReference>
<name>A0A2U8WBK3_9HYPH</name>
<accession>A0A2U8WBK3</accession>
<dbReference type="AlphaFoldDB" id="A0A2U8WBK3"/>
<dbReference type="SUPFAM" id="SSF53474">
    <property type="entry name" value="alpha/beta-Hydrolases"/>
    <property type="match status" value="1"/>
</dbReference>
<keyword evidence="3" id="KW-1185">Reference proteome</keyword>
<dbReference type="InterPro" id="IPR029058">
    <property type="entry name" value="AB_hydrolase_fold"/>
</dbReference>
<evidence type="ECO:0000313" key="2">
    <source>
        <dbReference type="EMBL" id="AWN43463.1"/>
    </source>
</evidence>
<sequence>MRASVIRRDTEIFYRNRDAQDVWPFIRPMRANARTARPYSSQLAADPEFTMAHRRSFVLVHGAWYGAWVWQDVLARLRGLGHLASAPTLTGLGERRHLERGRVDLETHVEDVVAHIEMEDLRDVTLVGWSYAGMVVTGVLARIPERIRDIVYLDAFFPEDGQALVDYALPEIRPSYEAARVNDLPIPPMPVAASGITDPKTIAFVEPRLVSQPWQTFFQPVKALKTRPDIPLAYVVCSQTHPMLFMRRLPEMQANPAIRTAILNTHHQPMLSMPDETVSVIVGD</sequence>
<organism evidence="2 3">
    <name type="scientific">Methylobacterium durans</name>
    <dbReference type="NCBI Taxonomy" id="2202825"/>
    <lineage>
        <taxon>Bacteria</taxon>
        <taxon>Pseudomonadati</taxon>
        <taxon>Pseudomonadota</taxon>
        <taxon>Alphaproteobacteria</taxon>
        <taxon>Hyphomicrobiales</taxon>
        <taxon>Methylobacteriaceae</taxon>
        <taxon>Methylobacterium</taxon>
    </lineage>
</organism>
<dbReference type="Pfam" id="PF12697">
    <property type="entry name" value="Abhydrolase_6"/>
    <property type="match status" value="1"/>
</dbReference>
<dbReference type="PANTHER" id="PTHR37017">
    <property type="entry name" value="AB HYDROLASE-1 DOMAIN-CONTAINING PROTEIN-RELATED"/>
    <property type="match status" value="1"/>
</dbReference>
<dbReference type="PANTHER" id="PTHR37017:SF11">
    <property type="entry name" value="ESTERASE_LIPASE_THIOESTERASE DOMAIN-CONTAINING PROTEIN"/>
    <property type="match status" value="1"/>
</dbReference>
<evidence type="ECO:0000259" key="1">
    <source>
        <dbReference type="Pfam" id="PF12697"/>
    </source>
</evidence>
<gene>
    <name evidence="2" type="ORF">DK389_26825</name>
</gene>
<protein>
    <recommendedName>
        <fullName evidence="1">AB hydrolase-1 domain-containing protein</fullName>
    </recommendedName>
</protein>
<feature type="domain" description="AB hydrolase-1" evidence="1">
    <location>
        <begin position="57"/>
        <end position="279"/>
    </location>
</feature>
<evidence type="ECO:0000313" key="3">
    <source>
        <dbReference type="Proteomes" id="UP000245926"/>
    </source>
</evidence>
<dbReference type="OrthoDB" id="9814966at2"/>
<proteinExistence type="predicted"/>